<keyword evidence="4" id="KW-0433">Leucine-rich repeat</keyword>
<dbReference type="SUPFAM" id="SSF52047">
    <property type="entry name" value="RNI-like"/>
    <property type="match status" value="1"/>
</dbReference>
<accession>A0A445E1T8</accession>
<comment type="similarity">
    <text evidence="2">Belongs to the RLP family.</text>
</comment>
<dbReference type="Proteomes" id="UP000289738">
    <property type="component" value="Chromosome A03"/>
</dbReference>
<keyword evidence="6 12" id="KW-0732">Signal</keyword>
<evidence type="ECO:0000259" key="15">
    <source>
        <dbReference type="Pfam" id="PF26584"/>
    </source>
</evidence>
<dbReference type="EMBL" id="SDMP01000003">
    <property type="protein sequence ID" value="RYR69442.1"/>
    <property type="molecule type" value="Genomic_DNA"/>
</dbReference>
<dbReference type="InterPro" id="IPR043891">
    <property type="entry name" value="SPARK"/>
</dbReference>
<evidence type="ECO:0000313" key="16">
    <source>
        <dbReference type="EMBL" id="RYR69442.1"/>
    </source>
</evidence>
<keyword evidence="11" id="KW-0325">Glycoprotein</keyword>
<dbReference type="Gene3D" id="3.80.10.10">
    <property type="entry name" value="Ribonuclease Inhibitor"/>
    <property type="match status" value="4"/>
</dbReference>
<dbReference type="InterPro" id="IPR040336">
    <property type="entry name" value="At1g61900-like"/>
</dbReference>
<dbReference type="InterPro" id="IPR001611">
    <property type="entry name" value="Leu-rich_rpt"/>
</dbReference>
<evidence type="ECO:0008006" key="18">
    <source>
        <dbReference type="Google" id="ProtNLM"/>
    </source>
</evidence>
<keyword evidence="3" id="KW-1003">Cell membrane</keyword>
<dbReference type="InterPro" id="IPR013210">
    <property type="entry name" value="LRR_N_plant-typ"/>
</dbReference>
<evidence type="ECO:0000256" key="12">
    <source>
        <dbReference type="SAM" id="SignalP"/>
    </source>
</evidence>
<comment type="caution">
    <text evidence="16">The sequence shown here is derived from an EMBL/GenBank/DDBJ whole genome shotgun (WGS) entry which is preliminary data.</text>
</comment>
<reference evidence="16 17" key="1">
    <citation type="submission" date="2019-01" db="EMBL/GenBank/DDBJ databases">
        <title>Sequencing of cultivated peanut Arachis hypogaea provides insights into genome evolution and oil improvement.</title>
        <authorList>
            <person name="Chen X."/>
        </authorList>
    </citation>
    <scope>NUCLEOTIDE SEQUENCE [LARGE SCALE GENOMIC DNA]</scope>
    <source>
        <strain evidence="17">cv. Fuhuasheng</strain>
        <tissue evidence="16">Leaves</tissue>
    </source>
</reference>
<dbReference type="PANTHER" id="PTHR33831">
    <property type="entry name" value="GPI-ANCHORED PROTEIN"/>
    <property type="match status" value="1"/>
</dbReference>
<comment type="subcellular location">
    <subcellularLocation>
        <location evidence="1">Cell membrane</location>
        <topology evidence="1">Single-pass type I membrane protein</topology>
    </subcellularLocation>
</comment>
<keyword evidence="5" id="KW-0812">Transmembrane</keyword>
<sequence length="1029" mass="112732">MVSFQDANYRGSWCCQLILFFIWLSTFQDVTARETHAGPRQISTLVELAKEPISGESGLFEPIEISPAVLPKYPYPTEPLSPMYTSFPSSPNRYLPVLTGKCPVNFSVSDISNIIDKTASDCTGALAALVGNVICCPQFSSLIHIFQGFFNIKSDKLVLPTAASDHCFTDIINILSSKGSNGTMLPTLCSIKPSNLTGGSCPVKDVSTFEKTVNTSKLLEACSTVDPLKECCRPVCQPAIMDAALQISGRQMMLNDNGNVAGEMNHTDYLNDCKGVVYSYLSKKLSLEAANTTFRILSACKVNKACPLNFKEPSEVMNACRNVAAPSPSCCSSLNTYIAGIQQQMLITNKQAIICATLFGSMLRRGGIMTNVYQLCDVDLKDFSLQRCLLGSLPQDVIFDNSSGFSFTCDLSDNVAAPWPSSSSITSVSLCAPEMSLPALPTSALKNIGCNSGGVGFLVPIFSFLIFSTLFYAQPVDCLASDREALIDFKDGLDDPANQLSSWIDRKCCQWHGIRCDNRTGAVVAIDLPGSYNRYGLLNPSGVVRPSLMKLKSLRHLDLSLNSFNGIPIPAFLGSLENLQYLNLSYAGFRGKIPRNFGNLSHLKSLDISSEVLSLHAETLKWVTGLVSLEHLALRGVDLSMVGTDWVSAINTLPSLVELHLSDCSLQGHIPILPSLNFTSLAVMDLRSNDIVSKIPDWLVNITSLHHIDISHNHMYGSIPLGFGEMPNLLSLKLLDNENLTANCSQLFRGRWEKTQVLNLAANQIYGKLPSSFGNLTSLVHLDLSDNHIEGELPVSIGKLCNLNFFRLSHNKITGRLPEYLEGIDNGHSRKPFPYLKTFDLSFNQLRVKSQSGPIPISRGSLQKLTSLDLGVNRLNGTLPESIGQLSQLQILSVIDNQLTGVISEAHFSKLSQLDTLLLSSNSFFGTVSSHWIPPFQLTDLEMGSCVLGPSFPAWLKSQNKVDYLDFSNAGVSGFVPNWFWDMSSNMSYLNISHNELQGKLPTPIPIAQFTAVDLSFNKLRDQFTFRQC</sequence>
<evidence type="ECO:0000256" key="6">
    <source>
        <dbReference type="ARBA" id="ARBA00022729"/>
    </source>
</evidence>
<dbReference type="FunFam" id="3.80.10.10:FF:001347">
    <property type="entry name" value="LRR receptor-like serine/threonine-protein kinase GSO2"/>
    <property type="match status" value="1"/>
</dbReference>
<dbReference type="Pfam" id="PF13855">
    <property type="entry name" value="LRR_8"/>
    <property type="match status" value="1"/>
</dbReference>
<evidence type="ECO:0000259" key="14">
    <source>
        <dbReference type="Pfam" id="PF19160"/>
    </source>
</evidence>
<feature type="domain" description="SPARK" evidence="14">
    <location>
        <begin position="99"/>
        <end position="259"/>
    </location>
</feature>
<keyword evidence="10" id="KW-0675">Receptor</keyword>
<dbReference type="InterPro" id="IPR003591">
    <property type="entry name" value="Leu-rich_rpt_typical-subtyp"/>
</dbReference>
<evidence type="ECO:0000313" key="17">
    <source>
        <dbReference type="Proteomes" id="UP000289738"/>
    </source>
</evidence>
<dbReference type="PANTHER" id="PTHR33831:SF4">
    <property type="entry name" value="GPI-ANCHORED PROTEIN"/>
    <property type="match status" value="1"/>
</dbReference>
<evidence type="ECO:0000256" key="10">
    <source>
        <dbReference type="ARBA" id="ARBA00023170"/>
    </source>
</evidence>
<evidence type="ECO:0000259" key="13">
    <source>
        <dbReference type="Pfam" id="PF08263"/>
    </source>
</evidence>
<name>A0A445E1T8_ARAHY</name>
<keyword evidence="7" id="KW-0677">Repeat</keyword>
<dbReference type="STRING" id="3818.A0A445E1T8"/>
<feature type="chain" id="PRO_5019158820" description="Leucine-rich repeat-containing N-terminal plant-type domain-containing protein" evidence="12">
    <location>
        <begin position="33"/>
        <end position="1029"/>
    </location>
</feature>
<keyword evidence="8" id="KW-1133">Transmembrane helix</keyword>
<evidence type="ECO:0000256" key="7">
    <source>
        <dbReference type="ARBA" id="ARBA00022737"/>
    </source>
</evidence>
<dbReference type="InterPro" id="IPR032675">
    <property type="entry name" value="LRR_dom_sf"/>
</dbReference>
<proteinExistence type="inferred from homology"/>
<evidence type="ECO:0000256" key="9">
    <source>
        <dbReference type="ARBA" id="ARBA00023136"/>
    </source>
</evidence>
<dbReference type="Pfam" id="PF19160">
    <property type="entry name" value="SPARK"/>
    <property type="match status" value="1"/>
</dbReference>
<dbReference type="AlphaFoldDB" id="A0A445E1T8"/>
<evidence type="ECO:0000256" key="11">
    <source>
        <dbReference type="ARBA" id="ARBA00023180"/>
    </source>
</evidence>
<dbReference type="Pfam" id="PF08263">
    <property type="entry name" value="LRRNT_2"/>
    <property type="match status" value="1"/>
</dbReference>
<dbReference type="Pfam" id="PF26584">
    <property type="entry name" value="At1g61900"/>
    <property type="match status" value="1"/>
</dbReference>
<evidence type="ECO:0000256" key="4">
    <source>
        <dbReference type="ARBA" id="ARBA00022614"/>
    </source>
</evidence>
<feature type="signal peptide" evidence="12">
    <location>
        <begin position="1"/>
        <end position="32"/>
    </location>
</feature>
<keyword evidence="17" id="KW-1185">Reference proteome</keyword>
<evidence type="ECO:0000256" key="8">
    <source>
        <dbReference type="ARBA" id="ARBA00022989"/>
    </source>
</evidence>
<protein>
    <recommendedName>
        <fullName evidence="18">Leucine-rich repeat-containing N-terminal plant-type domain-containing protein</fullName>
    </recommendedName>
</protein>
<dbReference type="FunFam" id="3.80.10.10:FF:000095">
    <property type="entry name" value="LRR receptor-like serine/threonine-protein kinase GSO1"/>
    <property type="match status" value="1"/>
</dbReference>
<gene>
    <name evidence="16" type="ORF">Ahy_A03g015995</name>
</gene>
<feature type="domain" description="At1g61900-like C-terminal" evidence="15">
    <location>
        <begin position="304"/>
        <end position="377"/>
    </location>
</feature>
<dbReference type="InterPro" id="IPR059003">
    <property type="entry name" value="At1g61900_C"/>
</dbReference>
<dbReference type="SMART" id="SM00369">
    <property type="entry name" value="LRR_TYP"/>
    <property type="match status" value="3"/>
</dbReference>
<dbReference type="GO" id="GO:0005886">
    <property type="term" value="C:plasma membrane"/>
    <property type="evidence" value="ECO:0007669"/>
    <property type="project" value="UniProtKB-SubCell"/>
</dbReference>
<evidence type="ECO:0000256" key="5">
    <source>
        <dbReference type="ARBA" id="ARBA00022692"/>
    </source>
</evidence>
<evidence type="ECO:0000256" key="2">
    <source>
        <dbReference type="ARBA" id="ARBA00009592"/>
    </source>
</evidence>
<keyword evidence="9" id="KW-0472">Membrane</keyword>
<feature type="domain" description="Leucine-rich repeat-containing N-terminal plant-type" evidence="13">
    <location>
        <begin position="480"/>
        <end position="517"/>
    </location>
</feature>
<dbReference type="Pfam" id="PF00560">
    <property type="entry name" value="LRR_1"/>
    <property type="match status" value="4"/>
</dbReference>
<evidence type="ECO:0000256" key="1">
    <source>
        <dbReference type="ARBA" id="ARBA00004251"/>
    </source>
</evidence>
<evidence type="ECO:0000256" key="3">
    <source>
        <dbReference type="ARBA" id="ARBA00022475"/>
    </source>
</evidence>
<organism evidence="16 17">
    <name type="scientific">Arachis hypogaea</name>
    <name type="common">Peanut</name>
    <dbReference type="NCBI Taxonomy" id="3818"/>
    <lineage>
        <taxon>Eukaryota</taxon>
        <taxon>Viridiplantae</taxon>
        <taxon>Streptophyta</taxon>
        <taxon>Embryophyta</taxon>
        <taxon>Tracheophyta</taxon>
        <taxon>Spermatophyta</taxon>
        <taxon>Magnoliopsida</taxon>
        <taxon>eudicotyledons</taxon>
        <taxon>Gunneridae</taxon>
        <taxon>Pentapetalae</taxon>
        <taxon>rosids</taxon>
        <taxon>fabids</taxon>
        <taxon>Fabales</taxon>
        <taxon>Fabaceae</taxon>
        <taxon>Papilionoideae</taxon>
        <taxon>50 kb inversion clade</taxon>
        <taxon>dalbergioids sensu lato</taxon>
        <taxon>Dalbergieae</taxon>
        <taxon>Pterocarpus clade</taxon>
        <taxon>Arachis</taxon>
    </lineage>
</organism>